<reference evidence="4 5" key="1">
    <citation type="submission" date="2019-03" db="EMBL/GenBank/DDBJ databases">
        <title>Genomic Encyclopedia of Type Strains, Phase IV (KMG-IV): sequencing the most valuable type-strain genomes for metagenomic binning, comparative biology and taxonomic classification.</title>
        <authorList>
            <person name="Goeker M."/>
        </authorList>
    </citation>
    <scope>NUCLEOTIDE SEQUENCE [LARGE SCALE GENOMIC DNA]</scope>
    <source>
        <strain evidence="4 5">DSM 45934</strain>
    </source>
</reference>
<gene>
    <name evidence="4" type="ORF">EV192_108485</name>
</gene>
<dbReference type="EMBL" id="SLWS01000008">
    <property type="protein sequence ID" value="TCO55195.1"/>
    <property type="molecule type" value="Genomic_DNA"/>
</dbReference>
<evidence type="ECO:0008006" key="6">
    <source>
        <dbReference type="Google" id="ProtNLM"/>
    </source>
</evidence>
<dbReference type="PANTHER" id="PTHR35861:SF1">
    <property type="entry name" value="PHAGE TAIL SHEATH PROTEIN"/>
    <property type="match status" value="1"/>
</dbReference>
<name>A0A4R2JLX8_9PSEU</name>
<accession>A0A4R2JLX8</accession>
<proteinExistence type="inferred from homology"/>
<evidence type="ECO:0000313" key="5">
    <source>
        <dbReference type="Proteomes" id="UP000295680"/>
    </source>
</evidence>
<comment type="caution">
    <text evidence="4">The sequence shown here is derived from an EMBL/GenBank/DDBJ whole genome shotgun (WGS) entry which is preliminary data.</text>
</comment>
<feature type="domain" description="Tail sheath protein subtilisin-like" evidence="2">
    <location>
        <begin position="273"/>
        <end position="412"/>
    </location>
</feature>
<protein>
    <recommendedName>
        <fullName evidence="6">Tail sheath protein</fullName>
    </recommendedName>
</protein>
<dbReference type="Gene3D" id="3.40.50.11780">
    <property type="match status" value="1"/>
</dbReference>
<dbReference type="PANTHER" id="PTHR35861">
    <property type="match status" value="1"/>
</dbReference>
<dbReference type="Pfam" id="PF17482">
    <property type="entry name" value="Phage_sheath_1C"/>
    <property type="match status" value="1"/>
</dbReference>
<evidence type="ECO:0000259" key="2">
    <source>
        <dbReference type="Pfam" id="PF04984"/>
    </source>
</evidence>
<evidence type="ECO:0000256" key="1">
    <source>
        <dbReference type="ARBA" id="ARBA00008005"/>
    </source>
</evidence>
<comment type="similarity">
    <text evidence="1">Belongs to the myoviridae tail sheath protein family.</text>
</comment>
<evidence type="ECO:0000313" key="4">
    <source>
        <dbReference type="EMBL" id="TCO55195.1"/>
    </source>
</evidence>
<dbReference type="InterPro" id="IPR052042">
    <property type="entry name" value="Tail_sheath_structural"/>
</dbReference>
<evidence type="ECO:0000259" key="3">
    <source>
        <dbReference type="Pfam" id="PF17482"/>
    </source>
</evidence>
<dbReference type="Proteomes" id="UP000295680">
    <property type="component" value="Unassembled WGS sequence"/>
</dbReference>
<dbReference type="InterPro" id="IPR035089">
    <property type="entry name" value="Phage_sheath_subtilisin"/>
</dbReference>
<feature type="domain" description="Tail sheath protein C-terminal" evidence="3">
    <location>
        <begin position="415"/>
        <end position="519"/>
    </location>
</feature>
<dbReference type="RefSeq" id="WP_132122940.1">
    <property type="nucleotide sequence ID" value="NZ_SLWS01000008.1"/>
</dbReference>
<dbReference type="OrthoDB" id="9767864at2"/>
<dbReference type="InterPro" id="IPR020287">
    <property type="entry name" value="Tail_sheath_C"/>
</dbReference>
<sequence length="530" mass="56936">MAATYGAPGVYIEERPSGSMPLQGVGTAVAAFVGFTATYHADAGDPTDPDGVKPQLVTSWPQYERIYGGFAPGILLPHSVKGFFENGGGIAYIVRIPSGVGTGKAQRALPASGRAEIETLNVEAIDPAGNYEVVVETTPPAEGEQPGQDFTIKVVDNGQVREEFPNVHLGRGPKSVEKTINERSKLIRVEVRNAQGLSVAERAPAPGKYAIKAVAPAAVAVSPTEFEGSEVARTGYEGLAIAEDVTMVAIPDLITVATRPDGSFDHEGYLAAQGKLVDWCERSRTKMAILDSPPGLNAQQALEWRSALGKDSGFGAAYYPHLVVQNPLARPGATNGEKFITVPPSGHVAGVWARTDAARGVWKAPANEVVRGIARLESDVTTGEQDLLNPAQVNCIRSFGANGIRIWGARTLSSVDQSWRYINVRRLFIFVEESIRRGTQWVVFEPNDADLWARVRRTVSAFLRNMWMQGALVGATPEQAFFILCDETNNPASSVDEGKLVVDIGIAPVKPAEFVIFRLSQWQGGAETSE</sequence>
<dbReference type="Pfam" id="PF04984">
    <property type="entry name" value="Phage_sheath_1"/>
    <property type="match status" value="1"/>
</dbReference>
<keyword evidence="5" id="KW-1185">Reference proteome</keyword>
<organism evidence="4 5">
    <name type="scientific">Actinocrispum wychmicini</name>
    <dbReference type="NCBI Taxonomy" id="1213861"/>
    <lineage>
        <taxon>Bacteria</taxon>
        <taxon>Bacillati</taxon>
        <taxon>Actinomycetota</taxon>
        <taxon>Actinomycetes</taxon>
        <taxon>Pseudonocardiales</taxon>
        <taxon>Pseudonocardiaceae</taxon>
        <taxon>Actinocrispum</taxon>
    </lineage>
</organism>
<dbReference type="AlphaFoldDB" id="A0A4R2JLX8"/>